<dbReference type="eggNOG" id="ENOG502T158">
    <property type="taxonomic scope" value="Eukaryota"/>
</dbReference>
<dbReference type="AlphaFoldDB" id="K2S6G8"/>
<dbReference type="InParanoid" id="K2S6G8"/>
<evidence type="ECO:0000313" key="2">
    <source>
        <dbReference type="EMBL" id="EKG22528.1"/>
    </source>
</evidence>
<evidence type="ECO:0000313" key="3">
    <source>
        <dbReference type="Proteomes" id="UP000007129"/>
    </source>
</evidence>
<dbReference type="OrthoDB" id="3928699at2759"/>
<protein>
    <submittedName>
        <fullName evidence="2">Uncharacterized protein</fullName>
    </submittedName>
</protein>
<name>K2S6G8_MACPH</name>
<organism evidence="2 3">
    <name type="scientific">Macrophomina phaseolina (strain MS6)</name>
    <name type="common">Charcoal rot fungus</name>
    <dbReference type="NCBI Taxonomy" id="1126212"/>
    <lineage>
        <taxon>Eukaryota</taxon>
        <taxon>Fungi</taxon>
        <taxon>Dikarya</taxon>
        <taxon>Ascomycota</taxon>
        <taxon>Pezizomycotina</taxon>
        <taxon>Dothideomycetes</taxon>
        <taxon>Dothideomycetes incertae sedis</taxon>
        <taxon>Botryosphaeriales</taxon>
        <taxon>Botryosphaeriaceae</taxon>
        <taxon>Macrophomina</taxon>
    </lineage>
</organism>
<accession>K2S6G8</accession>
<dbReference type="HOGENOM" id="CLU_064773_0_0_1"/>
<evidence type="ECO:0000256" key="1">
    <source>
        <dbReference type="SAM" id="MobiDB-lite"/>
    </source>
</evidence>
<proteinExistence type="predicted"/>
<dbReference type="VEuPathDB" id="FungiDB:MPH_00101"/>
<dbReference type="Proteomes" id="UP000007129">
    <property type="component" value="Unassembled WGS sequence"/>
</dbReference>
<comment type="caution">
    <text evidence="2">The sequence shown here is derived from an EMBL/GenBank/DDBJ whole genome shotgun (WGS) entry which is preliminary data.</text>
</comment>
<feature type="compositionally biased region" description="Basic and acidic residues" evidence="1">
    <location>
        <begin position="300"/>
        <end position="321"/>
    </location>
</feature>
<gene>
    <name evidence="2" type="ORF">MPH_00101</name>
</gene>
<feature type="region of interest" description="Disordered" evidence="1">
    <location>
        <begin position="300"/>
        <end position="365"/>
    </location>
</feature>
<sequence length="365" mass="40519">MSDRESDENWLVSEPVMAQWHDNDSRKPRYLGFSSPASWRSHLVLNLGLDMLNSKREALFWFRLPIRVKSKSAKRPTKFYVYFIVELDMFDVKGEDQALSFSLLSVPPAVQLGFKSSNICQSDDELIRLRFNLKKPGFVVMPKAGDSPFEPSAVNQEVLLALKSLSEATKFSVYVHRKSLPTNRLETLCWMVQHGNLQSRPRELNTLYHGKGGEVNAWQNFILPPGQTAVAGPSDVNKQADSFFEQKSFSFAGPPEGAKAAPVTGPPSEETQVVQAKTKEPAVVEVAETTEHLPAIVESIEKEDHPQAVQRDEAPAAERHASIPPAYNQTVSPAPPPSTSESATEQRPPTRATLYQTLCPAIPKA</sequence>
<dbReference type="EMBL" id="AHHD01000007">
    <property type="protein sequence ID" value="EKG22528.1"/>
    <property type="molecule type" value="Genomic_DNA"/>
</dbReference>
<reference evidence="2 3" key="1">
    <citation type="journal article" date="2012" name="BMC Genomics">
        <title>Tools to kill: Genome of one of the most destructive plant pathogenic fungi Macrophomina phaseolina.</title>
        <authorList>
            <person name="Islam M.S."/>
            <person name="Haque M.S."/>
            <person name="Islam M.M."/>
            <person name="Emdad E.M."/>
            <person name="Halim A."/>
            <person name="Hossen Q.M.M."/>
            <person name="Hossain M.Z."/>
            <person name="Ahmed B."/>
            <person name="Rahim S."/>
            <person name="Rahman M.S."/>
            <person name="Alam M.M."/>
            <person name="Hou S."/>
            <person name="Wan X."/>
            <person name="Saito J.A."/>
            <person name="Alam M."/>
        </authorList>
    </citation>
    <scope>NUCLEOTIDE SEQUENCE [LARGE SCALE GENOMIC DNA]</scope>
    <source>
        <strain evidence="2 3">MS6</strain>
    </source>
</reference>